<dbReference type="InterPro" id="IPR018060">
    <property type="entry name" value="HTH_AraC"/>
</dbReference>
<proteinExistence type="predicted"/>
<evidence type="ECO:0000259" key="3">
    <source>
        <dbReference type="PROSITE" id="PS01124"/>
    </source>
</evidence>
<reference evidence="4 5" key="1">
    <citation type="submission" date="2018-03" db="EMBL/GenBank/DDBJ databases">
        <title>Genomic Encyclopedia of Archaeal and Bacterial Type Strains, Phase II (KMG-II): from individual species to whole genera.</title>
        <authorList>
            <person name="Goeker M."/>
        </authorList>
    </citation>
    <scope>NUCLEOTIDE SEQUENCE [LARGE SCALE GENOMIC DNA]</scope>
    <source>
        <strain evidence="4 5">DSM 28229</strain>
    </source>
</reference>
<keyword evidence="1" id="KW-0805">Transcription regulation</keyword>
<dbReference type="PROSITE" id="PS01124">
    <property type="entry name" value="HTH_ARAC_FAMILY_2"/>
    <property type="match status" value="1"/>
</dbReference>
<dbReference type="SUPFAM" id="SSF46689">
    <property type="entry name" value="Homeodomain-like"/>
    <property type="match status" value="1"/>
</dbReference>
<dbReference type="Proteomes" id="UP000245535">
    <property type="component" value="Unassembled WGS sequence"/>
</dbReference>
<accession>A0A315Z5Q8</accession>
<keyword evidence="5" id="KW-1185">Reference proteome</keyword>
<dbReference type="PANTHER" id="PTHR47893:SF1">
    <property type="entry name" value="REGULATORY PROTEIN PCHR"/>
    <property type="match status" value="1"/>
</dbReference>
<evidence type="ECO:0000313" key="5">
    <source>
        <dbReference type="Proteomes" id="UP000245535"/>
    </source>
</evidence>
<evidence type="ECO:0000256" key="2">
    <source>
        <dbReference type="ARBA" id="ARBA00023163"/>
    </source>
</evidence>
<feature type="domain" description="HTH araC/xylS-type" evidence="3">
    <location>
        <begin position="221"/>
        <end position="323"/>
    </location>
</feature>
<dbReference type="AlphaFoldDB" id="A0A315Z5Q8"/>
<sequence>MENTEPYKLYANVEEPHKAFKKLAEEQNGSWNGEELQVHNDLFDLNLISYHYMDGLYVEFSNMATREPTYLIHEPHGDKHFIIIRIGFTGSYGKNQNTRKFNHDGIFIYNSNQQLDIEYPVQSNNHWMIIRFPITDYQKIDRDPSFKLKKLFEDKSPWFQYYSLDPEIESYVKEVHTISENISRRRMVFFSRAIDILAALKDKMETDEIHVPKANIHPEDLKSMLLIKDQMLFDFTVLPNLDDISKEHGMSISKLNRLFKSVYKLPVLQFFNQHKLEEAHRHIKYSDKSLTEIAFDLGFSNLGHMSRSFKSYFGYSPSYLRSSLQQQSA</sequence>
<name>A0A315Z5Q8_SEDFL</name>
<comment type="caution">
    <text evidence="4">The sequence shown here is derived from an EMBL/GenBank/DDBJ whole genome shotgun (WGS) entry which is preliminary data.</text>
</comment>
<dbReference type="EMBL" id="QGDO01000007">
    <property type="protein sequence ID" value="PWJ38539.1"/>
    <property type="molecule type" value="Genomic_DNA"/>
</dbReference>
<protein>
    <submittedName>
        <fullName evidence="4">AraC-like DNA-binding protein</fullName>
    </submittedName>
</protein>
<gene>
    <name evidence="4" type="ORF">BC781_107129</name>
</gene>
<dbReference type="PANTHER" id="PTHR47893">
    <property type="entry name" value="REGULATORY PROTEIN PCHR"/>
    <property type="match status" value="1"/>
</dbReference>
<dbReference type="OrthoDB" id="799767at2"/>
<dbReference type="Gene3D" id="1.10.10.60">
    <property type="entry name" value="Homeodomain-like"/>
    <property type="match status" value="1"/>
</dbReference>
<keyword evidence="2" id="KW-0804">Transcription</keyword>
<dbReference type="SMART" id="SM00342">
    <property type="entry name" value="HTH_ARAC"/>
    <property type="match status" value="1"/>
</dbReference>
<dbReference type="Pfam" id="PF12833">
    <property type="entry name" value="HTH_18"/>
    <property type="match status" value="1"/>
</dbReference>
<evidence type="ECO:0000313" key="4">
    <source>
        <dbReference type="EMBL" id="PWJ38539.1"/>
    </source>
</evidence>
<dbReference type="InterPro" id="IPR053142">
    <property type="entry name" value="PchR_regulatory_protein"/>
</dbReference>
<dbReference type="RefSeq" id="WP_109621701.1">
    <property type="nucleotide sequence ID" value="NZ_QGDO01000007.1"/>
</dbReference>
<keyword evidence="4" id="KW-0238">DNA-binding</keyword>
<dbReference type="InterPro" id="IPR009057">
    <property type="entry name" value="Homeodomain-like_sf"/>
</dbReference>
<evidence type="ECO:0000256" key="1">
    <source>
        <dbReference type="ARBA" id="ARBA00023015"/>
    </source>
</evidence>
<dbReference type="GO" id="GO:0003700">
    <property type="term" value="F:DNA-binding transcription factor activity"/>
    <property type="evidence" value="ECO:0007669"/>
    <property type="project" value="InterPro"/>
</dbReference>
<dbReference type="GO" id="GO:0043565">
    <property type="term" value="F:sequence-specific DNA binding"/>
    <property type="evidence" value="ECO:0007669"/>
    <property type="project" value="InterPro"/>
</dbReference>
<organism evidence="4 5">
    <name type="scientific">Sediminitomix flava</name>
    <dbReference type="NCBI Taxonomy" id="379075"/>
    <lineage>
        <taxon>Bacteria</taxon>
        <taxon>Pseudomonadati</taxon>
        <taxon>Bacteroidota</taxon>
        <taxon>Cytophagia</taxon>
        <taxon>Cytophagales</taxon>
        <taxon>Flammeovirgaceae</taxon>
        <taxon>Sediminitomix</taxon>
    </lineage>
</organism>